<accession>A0A4Q1K7H6</accession>
<keyword evidence="1" id="KW-0812">Transmembrane</keyword>
<name>A0A4Q1K7H6_9FLAO</name>
<feature type="transmembrane region" description="Helical" evidence="1">
    <location>
        <begin position="93"/>
        <end position="114"/>
    </location>
</feature>
<evidence type="ECO:0000313" key="3">
    <source>
        <dbReference type="Proteomes" id="UP000289857"/>
    </source>
</evidence>
<gene>
    <name evidence="2" type="ORF">EQG61_11305</name>
</gene>
<evidence type="ECO:0000313" key="2">
    <source>
        <dbReference type="EMBL" id="RXR21591.1"/>
    </source>
</evidence>
<keyword evidence="3" id="KW-1185">Reference proteome</keyword>
<dbReference type="AlphaFoldDB" id="A0A4Q1K7H6"/>
<protein>
    <submittedName>
        <fullName evidence="2">Uncharacterized protein</fullName>
    </submittedName>
</protein>
<keyword evidence="1" id="KW-0472">Membrane</keyword>
<dbReference type="OrthoDB" id="5936019at2"/>
<keyword evidence="1" id="KW-1133">Transmembrane helix</keyword>
<sequence>MALPIIGLIANGLYGRPSITSLIEITKDKGEDKYDVADFIDFPALAICIRILRDFEFESVYSLIIPGTITFIAMCVLLWITHEVIIKSTKNKSWIYFSLLGNLFLYSYAGTYGVNCLFDDSETQYYPAKVLDKTISRSRRSSTYYVKVAAWGHHHDPEKISVASSQYETIQIGETVIIDYHEGLLGIPWYEIE</sequence>
<dbReference type="EMBL" id="SBKN01000007">
    <property type="protein sequence ID" value="RXR21591.1"/>
    <property type="molecule type" value="Genomic_DNA"/>
</dbReference>
<evidence type="ECO:0000256" key="1">
    <source>
        <dbReference type="SAM" id="Phobius"/>
    </source>
</evidence>
<dbReference type="RefSeq" id="WP_129462051.1">
    <property type="nucleotide sequence ID" value="NZ_SBKN01000007.1"/>
</dbReference>
<reference evidence="3" key="1">
    <citation type="submission" date="2019-01" db="EMBL/GenBank/DDBJ databases">
        <title>Cytophagaceae bacterium strain CAR-16.</title>
        <authorList>
            <person name="Chen W.-M."/>
        </authorList>
    </citation>
    <scope>NUCLEOTIDE SEQUENCE [LARGE SCALE GENOMIC DNA]</scope>
    <source>
        <strain evidence="3">WWJ-16</strain>
    </source>
</reference>
<organism evidence="2 3">
    <name type="scientific">Flavobacterium stagni</name>
    <dbReference type="NCBI Taxonomy" id="2506421"/>
    <lineage>
        <taxon>Bacteria</taxon>
        <taxon>Pseudomonadati</taxon>
        <taxon>Bacteroidota</taxon>
        <taxon>Flavobacteriia</taxon>
        <taxon>Flavobacteriales</taxon>
        <taxon>Flavobacteriaceae</taxon>
        <taxon>Flavobacterium</taxon>
    </lineage>
</organism>
<proteinExistence type="predicted"/>
<dbReference type="Proteomes" id="UP000289857">
    <property type="component" value="Unassembled WGS sequence"/>
</dbReference>
<comment type="caution">
    <text evidence="2">The sequence shown here is derived from an EMBL/GenBank/DDBJ whole genome shotgun (WGS) entry which is preliminary data.</text>
</comment>
<feature type="transmembrane region" description="Helical" evidence="1">
    <location>
        <begin position="60"/>
        <end position="81"/>
    </location>
</feature>